<dbReference type="GeneID" id="94168907"/>
<feature type="region of interest" description="Disordered" evidence="1">
    <location>
        <begin position="437"/>
        <end position="456"/>
    </location>
</feature>
<dbReference type="Proteomes" id="UP000674179">
    <property type="component" value="Chromosome 34"/>
</dbReference>
<evidence type="ECO:0000313" key="3">
    <source>
        <dbReference type="Proteomes" id="UP000674179"/>
    </source>
</evidence>
<reference evidence="2 3" key="1">
    <citation type="submission" date="2021-02" db="EMBL/GenBank/DDBJ databases">
        <title>Leishmania (Mundinia) enrietti genome sequencing and assembly.</title>
        <authorList>
            <person name="Almutairi H."/>
            <person name="Gatherer D."/>
        </authorList>
    </citation>
    <scope>NUCLEOTIDE SEQUENCE [LARGE SCALE GENOMIC DNA]</scope>
    <source>
        <strain evidence="2">CUR178</strain>
    </source>
</reference>
<feature type="region of interest" description="Disordered" evidence="1">
    <location>
        <begin position="207"/>
        <end position="230"/>
    </location>
</feature>
<organism evidence="2 3">
    <name type="scientific">Leishmania enriettii</name>
    <dbReference type="NCBI Taxonomy" id="5663"/>
    <lineage>
        <taxon>Eukaryota</taxon>
        <taxon>Discoba</taxon>
        <taxon>Euglenozoa</taxon>
        <taxon>Kinetoplastea</taxon>
        <taxon>Metakinetoplastina</taxon>
        <taxon>Trypanosomatida</taxon>
        <taxon>Trypanosomatidae</taxon>
        <taxon>Leishmaniinae</taxon>
        <taxon>Leishmania</taxon>
    </lineage>
</organism>
<evidence type="ECO:0000313" key="2">
    <source>
        <dbReference type="EMBL" id="KAG5468793.1"/>
    </source>
</evidence>
<keyword evidence="3" id="KW-1185">Reference proteome</keyword>
<name>A0A836H2I4_LEIEN</name>
<dbReference type="AlphaFoldDB" id="A0A836H2I4"/>
<sequence>MAKAFPRLSLIVEEDPLPHLTASNGIAVLPSSASHGAFVAVAAHGGASAAPGAGTFDLARPLTPSCSTIFTLLVYTLGTSSVQATGAASNVTPQAPEMMLVHTIPILYDDVRCAHSLSTAQQGVTSKAAGGSQCTVPASGSAETVTLAETAWTGALFLSPRSAETVPPTVPSLSEVQQIAWVGLTVLAVKTRQRQLLLVRSGLTENVSSSSSEDDANAQFAAREEPHGSNEGASAVHALFARVEDFCAVTISGKGASGGEESSSVSVIIVAGLTRVSGVVCCDVAANPTQKEASLQATPLPLLKEHQWNIGPFNHVAATALADSKVCVCATSLSGSVEVYTWAVSHAGRGAVPVCVHRVLMAPGHFFYGIAVSAVALSKHETTKQATQGISFWVVGGECTVTHSGRTALSDDAAASASSLPPLRGPDGCMLQVSPTTQCPGRHQRDKVSHETTSTTNAAPRTWNSLWAALSNGSPPTADVVALHAAVPQAAESVPSDNALSAYEIVSCLRLRAPCFLQTQRRDASADYANSACCMPGCALASRYVLLVHTSEKRASGTDGASLHTSTSSSRCADNQEVAWSSAVLSLGNAAGAAALDWLAAASSKAGTLPLFSIASVAPAHMAAGEHRERGTILLQDMHDLILFTPHRLLQLRVSHRCDSAGERLDRLEISVQGTYDVDRPQRIVGVAPLLSPKAPAPLLIFYGSASQIVANGDVGGEDRQSLYGQPMRKPTWAMIADVRASILRRLAPWSSLATTEAMPQRSSDAHTHRRETELLETLQAMVEAEGARLQRHLDDRMDRLEVLLQRLLPP</sequence>
<dbReference type="KEGG" id="lenr:94168907"/>
<dbReference type="RefSeq" id="XP_067689500.1">
    <property type="nucleotide sequence ID" value="XM_067833397.1"/>
</dbReference>
<protein>
    <submittedName>
        <fullName evidence="2">Uncharacterized protein</fullName>
    </submittedName>
</protein>
<dbReference type="EMBL" id="JAFHKP010000034">
    <property type="protein sequence ID" value="KAG5468793.1"/>
    <property type="molecule type" value="Genomic_DNA"/>
</dbReference>
<proteinExistence type="predicted"/>
<evidence type="ECO:0000256" key="1">
    <source>
        <dbReference type="SAM" id="MobiDB-lite"/>
    </source>
</evidence>
<accession>A0A836H2I4</accession>
<comment type="caution">
    <text evidence="2">The sequence shown here is derived from an EMBL/GenBank/DDBJ whole genome shotgun (WGS) entry which is preliminary data.</text>
</comment>
<gene>
    <name evidence="2" type="ORF">CUR178_01629</name>
</gene>
<dbReference type="OrthoDB" id="264200at2759"/>